<proteinExistence type="predicted"/>
<dbReference type="EMBL" id="JH431694">
    <property type="status" value="NOT_ANNOTATED_CDS"/>
    <property type="molecule type" value="Genomic_DNA"/>
</dbReference>
<protein>
    <submittedName>
        <fullName evidence="1">Uncharacterized protein</fullName>
    </submittedName>
</protein>
<keyword evidence="2" id="KW-1185">Reference proteome</keyword>
<reference evidence="2" key="1">
    <citation type="submission" date="2011-05" db="EMBL/GenBank/DDBJ databases">
        <authorList>
            <person name="Richards S.R."/>
            <person name="Qu J."/>
            <person name="Jiang H."/>
            <person name="Jhangiani S.N."/>
            <person name="Agravi P."/>
            <person name="Goodspeed R."/>
            <person name="Gross S."/>
            <person name="Mandapat C."/>
            <person name="Jackson L."/>
            <person name="Mathew T."/>
            <person name="Pu L."/>
            <person name="Thornton R."/>
            <person name="Saada N."/>
            <person name="Wilczek-Boney K.B."/>
            <person name="Lee S."/>
            <person name="Kovar C."/>
            <person name="Wu Y."/>
            <person name="Scherer S.E."/>
            <person name="Worley K.C."/>
            <person name="Muzny D.M."/>
            <person name="Gibbs R."/>
        </authorList>
    </citation>
    <scope>NUCLEOTIDE SEQUENCE</scope>
    <source>
        <strain evidence="2">Brora</strain>
    </source>
</reference>
<evidence type="ECO:0000313" key="1">
    <source>
        <dbReference type="EnsemblMetazoa" id="SMAR015470-PA"/>
    </source>
</evidence>
<accession>T1JNP1</accession>
<dbReference type="HOGENOM" id="CLU_2815672_0_0_1"/>
<dbReference type="Proteomes" id="UP000014500">
    <property type="component" value="Unassembled WGS sequence"/>
</dbReference>
<evidence type="ECO:0000313" key="2">
    <source>
        <dbReference type="Proteomes" id="UP000014500"/>
    </source>
</evidence>
<organism evidence="1 2">
    <name type="scientific">Strigamia maritima</name>
    <name type="common">European centipede</name>
    <name type="synonym">Geophilus maritimus</name>
    <dbReference type="NCBI Taxonomy" id="126957"/>
    <lineage>
        <taxon>Eukaryota</taxon>
        <taxon>Metazoa</taxon>
        <taxon>Ecdysozoa</taxon>
        <taxon>Arthropoda</taxon>
        <taxon>Myriapoda</taxon>
        <taxon>Chilopoda</taxon>
        <taxon>Pleurostigmophora</taxon>
        <taxon>Geophilomorpha</taxon>
        <taxon>Linotaeniidae</taxon>
        <taxon>Strigamia</taxon>
    </lineage>
</organism>
<dbReference type="EnsemblMetazoa" id="SMAR015470-RA">
    <property type="protein sequence ID" value="SMAR015470-PA"/>
    <property type="gene ID" value="SMAR015470"/>
</dbReference>
<sequence length="67" mass="8307">MNFYYKNYIDISLLHYTLKWNCVEGGFHYFEEIFNQVSLFYCLNFLILHEFFKFDITKLSNLMNLMK</sequence>
<name>T1JNP1_STRMM</name>
<reference evidence="1" key="2">
    <citation type="submission" date="2015-02" db="UniProtKB">
        <authorList>
            <consortium name="EnsemblMetazoa"/>
        </authorList>
    </citation>
    <scope>IDENTIFICATION</scope>
</reference>
<dbReference type="AlphaFoldDB" id="T1JNP1"/>